<protein>
    <submittedName>
        <fullName evidence="3">Uncharacterized protein</fullName>
    </submittedName>
</protein>
<evidence type="ECO:0000256" key="2">
    <source>
        <dbReference type="SAM" id="Phobius"/>
    </source>
</evidence>
<dbReference type="RefSeq" id="WP_002969562.1">
    <property type="nucleotide sequence ID" value="NC_010742.1"/>
</dbReference>
<proteinExistence type="predicted"/>
<dbReference type="EMBL" id="CP000887">
    <property type="protein sequence ID" value="ACD72753.1"/>
    <property type="molecule type" value="Genomic_DNA"/>
</dbReference>
<dbReference type="KEGG" id="bmc:BAbS19_I12540"/>
<keyword evidence="2" id="KW-0812">Transmembrane</keyword>
<dbReference type="Proteomes" id="UP000002565">
    <property type="component" value="Chromosome 1"/>
</dbReference>
<name>A0A0F6ARB9_BRUA1</name>
<feature type="region of interest" description="Disordered" evidence="1">
    <location>
        <begin position="63"/>
        <end position="87"/>
    </location>
</feature>
<evidence type="ECO:0000313" key="3">
    <source>
        <dbReference type="EMBL" id="ACD72753.1"/>
    </source>
</evidence>
<reference evidence="3 4" key="1">
    <citation type="journal article" date="2008" name="PLoS ONE">
        <title>Genome sequence of Brucella abortus vaccine strain S19 compared to virulent strains yields candidate virulence genes.</title>
        <authorList>
            <person name="Crasta O.R."/>
            <person name="Folkerts O."/>
            <person name="Fei Z."/>
            <person name="Mane S.P."/>
            <person name="Evans C."/>
            <person name="Martino-Catt S."/>
            <person name="Bricker B."/>
            <person name="Yu G."/>
            <person name="Du L."/>
            <person name="Sobral B.W."/>
        </authorList>
    </citation>
    <scope>NUCLEOTIDE SEQUENCE [LARGE SCALE GENOMIC DNA]</scope>
    <source>
        <strain evidence="3 4">S19</strain>
    </source>
</reference>
<feature type="region of interest" description="Disordered" evidence="1">
    <location>
        <begin position="1"/>
        <end position="24"/>
    </location>
</feature>
<keyword evidence="2" id="KW-1133">Transmembrane helix</keyword>
<evidence type="ECO:0000313" key="4">
    <source>
        <dbReference type="Proteomes" id="UP000002565"/>
    </source>
</evidence>
<accession>A0A0F6ARB9</accession>
<keyword evidence="2" id="KW-0472">Membrane</keyword>
<organism evidence="3 4">
    <name type="scientific">Brucella abortus (strain S19)</name>
    <dbReference type="NCBI Taxonomy" id="430066"/>
    <lineage>
        <taxon>Bacteria</taxon>
        <taxon>Pseudomonadati</taxon>
        <taxon>Pseudomonadota</taxon>
        <taxon>Alphaproteobacteria</taxon>
        <taxon>Hyphomicrobiales</taxon>
        <taxon>Brucellaceae</taxon>
        <taxon>Brucella/Ochrobactrum group</taxon>
        <taxon>Brucella</taxon>
    </lineage>
</organism>
<sequence>MKTGSIPRLNSRESLGDLTKGRKKTEQDRQHGFMLFVTCVLSFTAFLFTVDFSSQAGDALNQPRGIAARQAEGSAAAPARQQSTPAPQPIRAILMEAIAAKIKTVWLGDGNAALLTKTAELHVSGNRSAEAAQIFQPLPALRGHFGSARAPPENA</sequence>
<dbReference type="AlphaFoldDB" id="A0A0F6ARB9"/>
<dbReference type="GeneID" id="93016361"/>
<dbReference type="HOGENOM" id="CLU_153850_0_0_5"/>
<feature type="transmembrane region" description="Helical" evidence="2">
    <location>
        <begin position="32"/>
        <end position="50"/>
    </location>
</feature>
<evidence type="ECO:0000256" key="1">
    <source>
        <dbReference type="SAM" id="MobiDB-lite"/>
    </source>
</evidence>
<gene>
    <name evidence="3" type="ordered locus">BAbS19_I12540</name>
</gene>